<dbReference type="EMBL" id="DVKS01000086">
    <property type="protein sequence ID" value="HIT41494.1"/>
    <property type="molecule type" value="Genomic_DNA"/>
</dbReference>
<protein>
    <recommendedName>
        <fullName evidence="7">Acyl carrier protein</fullName>
        <shortName evidence="7">ACP</shortName>
    </recommendedName>
</protein>
<comment type="pathway">
    <text evidence="7">Lipid metabolism; fatty acid biosynthesis.</text>
</comment>
<evidence type="ECO:0000256" key="3">
    <source>
        <dbReference type="ARBA" id="ARBA00022553"/>
    </source>
</evidence>
<dbReference type="PANTHER" id="PTHR20863:SF76">
    <property type="entry name" value="CARRIER DOMAIN-CONTAINING PROTEIN"/>
    <property type="match status" value="1"/>
</dbReference>
<evidence type="ECO:0000259" key="8">
    <source>
        <dbReference type="PROSITE" id="PS50075"/>
    </source>
</evidence>
<dbReference type="InterPro" id="IPR036736">
    <property type="entry name" value="ACP-like_sf"/>
</dbReference>
<dbReference type="Gene3D" id="1.10.1200.10">
    <property type="entry name" value="ACP-like"/>
    <property type="match status" value="1"/>
</dbReference>
<keyword evidence="6 7" id="KW-0275">Fatty acid biosynthesis</keyword>
<dbReference type="GO" id="GO:0016020">
    <property type="term" value="C:membrane"/>
    <property type="evidence" value="ECO:0007669"/>
    <property type="project" value="GOC"/>
</dbReference>
<evidence type="ECO:0000256" key="5">
    <source>
        <dbReference type="ARBA" id="ARBA00023098"/>
    </source>
</evidence>
<evidence type="ECO:0000256" key="2">
    <source>
        <dbReference type="ARBA" id="ARBA00022516"/>
    </source>
</evidence>
<keyword evidence="1 7" id="KW-0596">Phosphopantetheine</keyword>
<proteinExistence type="inferred from homology"/>
<dbReference type="AlphaFoldDB" id="A0A9D1GJX9"/>
<evidence type="ECO:0000313" key="9">
    <source>
        <dbReference type="EMBL" id="HIT41494.1"/>
    </source>
</evidence>
<dbReference type="PANTHER" id="PTHR20863">
    <property type="entry name" value="ACYL CARRIER PROTEIN"/>
    <property type="match status" value="1"/>
</dbReference>
<keyword evidence="4 7" id="KW-0276">Fatty acid metabolism</keyword>
<dbReference type="Pfam" id="PF00550">
    <property type="entry name" value="PP-binding"/>
    <property type="match status" value="1"/>
</dbReference>
<gene>
    <name evidence="7" type="primary">acpP</name>
    <name evidence="9" type="ORF">IAB60_05205</name>
</gene>
<comment type="function">
    <text evidence="7">Carrier of the growing fatty acid chain in fatty acid biosynthesis.</text>
</comment>
<dbReference type="PROSITE" id="PS50075">
    <property type="entry name" value="CARRIER"/>
    <property type="match status" value="1"/>
</dbReference>
<dbReference type="GO" id="GO:0005829">
    <property type="term" value="C:cytosol"/>
    <property type="evidence" value="ECO:0007669"/>
    <property type="project" value="TreeGrafter"/>
</dbReference>
<evidence type="ECO:0000256" key="1">
    <source>
        <dbReference type="ARBA" id="ARBA00022450"/>
    </source>
</evidence>
<evidence type="ECO:0000256" key="7">
    <source>
        <dbReference type="HAMAP-Rule" id="MF_01217"/>
    </source>
</evidence>
<reference evidence="9" key="1">
    <citation type="submission" date="2020-10" db="EMBL/GenBank/DDBJ databases">
        <authorList>
            <person name="Gilroy R."/>
        </authorList>
    </citation>
    <scope>NUCLEOTIDE SEQUENCE</scope>
    <source>
        <strain evidence="9">CHK123-3438</strain>
    </source>
</reference>
<dbReference type="HAMAP" id="MF_01217">
    <property type="entry name" value="Acyl_carrier"/>
    <property type="match status" value="1"/>
</dbReference>
<keyword evidence="3 7" id="KW-0597">Phosphoprotein</keyword>
<dbReference type="Proteomes" id="UP000886860">
    <property type="component" value="Unassembled WGS sequence"/>
</dbReference>
<dbReference type="SUPFAM" id="SSF47336">
    <property type="entry name" value="ACP-like"/>
    <property type="match status" value="1"/>
</dbReference>
<organism evidence="9 10">
    <name type="scientific">Candidatus Caccovicinus merdipullorum</name>
    <dbReference type="NCBI Taxonomy" id="2840724"/>
    <lineage>
        <taxon>Bacteria</taxon>
        <taxon>Bacillati</taxon>
        <taxon>Bacillota</taxon>
        <taxon>Clostridia</taxon>
        <taxon>Eubacteriales</taxon>
        <taxon>Candidatus Caccovicinus</taxon>
    </lineage>
</organism>
<evidence type="ECO:0000313" key="10">
    <source>
        <dbReference type="Proteomes" id="UP000886860"/>
    </source>
</evidence>
<comment type="subcellular location">
    <subcellularLocation>
        <location evidence="7">Cytoplasm</location>
    </subcellularLocation>
</comment>
<evidence type="ECO:0000256" key="4">
    <source>
        <dbReference type="ARBA" id="ARBA00022832"/>
    </source>
</evidence>
<accession>A0A9D1GJX9</accession>
<name>A0A9D1GJX9_9FIRM</name>
<comment type="PTM">
    <text evidence="7">4'-phosphopantetheine is transferred from CoA to a specific serine of apo-ACP by AcpS. This modification is essential for activity because fatty acids are bound in thioester linkage to the sulfhydryl of the prosthetic group.</text>
</comment>
<comment type="similarity">
    <text evidence="7">Belongs to the acyl carrier protein (ACP) family.</text>
</comment>
<feature type="domain" description="Carrier" evidence="8">
    <location>
        <begin position="1"/>
        <end position="74"/>
    </location>
</feature>
<sequence>MFEELKKVICEYVDVNPEEIREDSRFIEDLGFTSYDFMSLVGELEDKYDIEVNERDVVNVKTVGQAIEYIKSLQD</sequence>
<evidence type="ECO:0000256" key="6">
    <source>
        <dbReference type="ARBA" id="ARBA00023160"/>
    </source>
</evidence>
<dbReference type="GO" id="GO:0009245">
    <property type="term" value="P:lipid A biosynthetic process"/>
    <property type="evidence" value="ECO:0007669"/>
    <property type="project" value="TreeGrafter"/>
</dbReference>
<dbReference type="InterPro" id="IPR009081">
    <property type="entry name" value="PP-bd_ACP"/>
</dbReference>
<reference evidence="9" key="2">
    <citation type="journal article" date="2021" name="PeerJ">
        <title>Extensive microbial diversity within the chicken gut microbiome revealed by metagenomics and culture.</title>
        <authorList>
            <person name="Gilroy R."/>
            <person name="Ravi A."/>
            <person name="Getino M."/>
            <person name="Pursley I."/>
            <person name="Horton D.L."/>
            <person name="Alikhan N.F."/>
            <person name="Baker D."/>
            <person name="Gharbi K."/>
            <person name="Hall N."/>
            <person name="Watson M."/>
            <person name="Adriaenssens E.M."/>
            <person name="Foster-Nyarko E."/>
            <person name="Jarju S."/>
            <person name="Secka A."/>
            <person name="Antonio M."/>
            <person name="Oren A."/>
            <person name="Chaudhuri R.R."/>
            <person name="La Ragione R."/>
            <person name="Hildebrand F."/>
            <person name="Pallen M.J."/>
        </authorList>
    </citation>
    <scope>NUCLEOTIDE SEQUENCE</scope>
    <source>
        <strain evidence="9">CHK123-3438</strain>
    </source>
</reference>
<dbReference type="InterPro" id="IPR003231">
    <property type="entry name" value="ACP"/>
</dbReference>
<keyword evidence="2 7" id="KW-0444">Lipid biosynthesis</keyword>
<comment type="caution">
    <text evidence="9">The sequence shown here is derived from an EMBL/GenBank/DDBJ whole genome shotgun (WGS) entry which is preliminary data.</text>
</comment>
<keyword evidence="7" id="KW-0963">Cytoplasm</keyword>
<dbReference type="GO" id="GO:0000035">
    <property type="term" value="F:acyl binding"/>
    <property type="evidence" value="ECO:0007669"/>
    <property type="project" value="TreeGrafter"/>
</dbReference>
<keyword evidence="5 7" id="KW-0443">Lipid metabolism</keyword>
<dbReference type="GO" id="GO:0000036">
    <property type="term" value="F:acyl carrier activity"/>
    <property type="evidence" value="ECO:0007669"/>
    <property type="project" value="UniProtKB-UniRule"/>
</dbReference>
<feature type="modified residue" description="O-(pantetheine 4'-phosphoryl)serine" evidence="7">
    <location>
        <position position="34"/>
    </location>
</feature>